<dbReference type="GO" id="GO:0000976">
    <property type="term" value="F:transcription cis-regulatory region binding"/>
    <property type="evidence" value="ECO:0007669"/>
    <property type="project" value="TreeGrafter"/>
</dbReference>
<keyword evidence="1 2" id="KW-0238">DNA-binding</keyword>
<keyword evidence="5" id="KW-1185">Reference proteome</keyword>
<dbReference type="PRINTS" id="PR00455">
    <property type="entry name" value="HTHTETR"/>
</dbReference>
<dbReference type="SUPFAM" id="SSF46689">
    <property type="entry name" value="Homeodomain-like"/>
    <property type="match status" value="1"/>
</dbReference>
<dbReference type="OrthoDB" id="4214267at2"/>
<evidence type="ECO:0000256" key="1">
    <source>
        <dbReference type="ARBA" id="ARBA00023125"/>
    </source>
</evidence>
<dbReference type="PANTHER" id="PTHR30055">
    <property type="entry name" value="HTH-TYPE TRANSCRIPTIONAL REGULATOR RUTR"/>
    <property type="match status" value="1"/>
</dbReference>
<dbReference type="InterPro" id="IPR050109">
    <property type="entry name" value="HTH-type_TetR-like_transc_reg"/>
</dbReference>
<dbReference type="InterPro" id="IPR001647">
    <property type="entry name" value="HTH_TetR"/>
</dbReference>
<protein>
    <recommendedName>
        <fullName evidence="3">HTH tetR-type domain-containing protein</fullName>
    </recommendedName>
</protein>
<dbReference type="SUPFAM" id="SSF48498">
    <property type="entry name" value="Tetracyclin repressor-like, C-terminal domain"/>
    <property type="match status" value="1"/>
</dbReference>
<dbReference type="KEGG" id="kphy:AOZ06_34955"/>
<evidence type="ECO:0000259" key="3">
    <source>
        <dbReference type="PROSITE" id="PS50977"/>
    </source>
</evidence>
<dbReference type="InterPro" id="IPR009057">
    <property type="entry name" value="Homeodomain-like_sf"/>
</dbReference>
<reference evidence="4 5" key="1">
    <citation type="submission" date="2015-07" db="EMBL/GenBank/DDBJ databases">
        <title>Genome sequencing of Kibdelosporangium phytohabitans.</title>
        <authorList>
            <person name="Qin S."/>
            <person name="Xing K."/>
        </authorList>
    </citation>
    <scope>NUCLEOTIDE SEQUENCE [LARGE SCALE GENOMIC DNA]</scope>
    <source>
        <strain evidence="4 5">KLBMP1111</strain>
    </source>
</reference>
<evidence type="ECO:0000256" key="2">
    <source>
        <dbReference type="PROSITE-ProRule" id="PRU00335"/>
    </source>
</evidence>
<dbReference type="RefSeq" id="WP_054293282.1">
    <property type="nucleotide sequence ID" value="NZ_CP012752.1"/>
</dbReference>
<dbReference type="InterPro" id="IPR036271">
    <property type="entry name" value="Tet_transcr_reg_TetR-rel_C_sf"/>
</dbReference>
<organism evidence="4 5">
    <name type="scientific">Kibdelosporangium phytohabitans</name>
    <dbReference type="NCBI Taxonomy" id="860235"/>
    <lineage>
        <taxon>Bacteria</taxon>
        <taxon>Bacillati</taxon>
        <taxon>Actinomycetota</taxon>
        <taxon>Actinomycetes</taxon>
        <taxon>Pseudonocardiales</taxon>
        <taxon>Pseudonocardiaceae</taxon>
        <taxon>Kibdelosporangium</taxon>
    </lineage>
</organism>
<dbReference type="EMBL" id="CP012752">
    <property type="protein sequence ID" value="ALG11381.1"/>
    <property type="molecule type" value="Genomic_DNA"/>
</dbReference>
<evidence type="ECO:0000313" key="5">
    <source>
        <dbReference type="Proteomes" id="UP000063699"/>
    </source>
</evidence>
<gene>
    <name evidence="4" type="ORF">AOZ06_34955</name>
</gene>
<dbReference type="Proteomes" id="UP000063699">
    <property type="component" value="Chromosome"/>
</dbReference>
<proteinExistence type="predicted"/>
<name>A0A0N9I1E6_9PSEU</name>
<feature type="DNA-binding region" description="H-T-H motif" evidence="2">
    <location>
        <begin position="30"/>
        <end position="49"/>
    </location>
</feature>
<dbReference type="AlphaFoldDB" id="A0A0N9I1E6"/>
<sequence length="194" mass="21066">MPRKPDPGARDRILDVACQLFNAHGVHAVGMQQIIDEAGCGKNLLYREFQTKDDLVAAYIRRGRREWVANLEETAQQVDGPADQLVALVARVAEESTRPGFRGCFIYNAYAEFPETEHPVNRAAAENLEFIRESLYALARSTGAADPRTLADRLLLIIDGLKANGSAMGRAGAAAAAVTFAEDTVRDAVRPIGA</sequence>
<dbReference type="Gene3D" id="1.10.357.10">
    <property type="entry name" value="Tetracycline Repressor, domain 2"/>
    <property type="match status" value="1"/>
</dbReference>
<evidence type="ECO:0000313" key="4">
    <source>
        <dbReference type="EMBL" id="ALG11381.1"/>
    </source>
</evidence>
<dbReference type="Pfam" id="PF00440">
    <property type="entry name" value="TetR_N"/>
    <property type="match status" value="1"/>
</dbReference>
<dbReference type="PANTHER" id="PTHR30055:SF200">
    <property type="entry name" value="HTH-TYPE TRANSCRIPTIONAL REPRESSOR BDCR"/>
    <property type="match status" value="1"/>
</dbReference>
<dbReference type="PROSITE" id="PS50977">
    <property type="entry name" value="HTH_TETR_2"/>
    <property type="match status" value="1"/>
</dbReference>
<feature type="domain" description="HTH tetR-type" evidence="3">
    <location>
        <begin position="7"/>
        <end position="67"/>
    </location>
</feature>
<accession>A0A0N9I1E6</accession>
<dbReference type="GO" id="GO:0003700">
    <property type="term" value="F:DNA-binding transcription factor activity"/>
    <property type="evidence" value="ECO:0007669"/>
    <property type="project" value="TreeGrafter"/>
</dbReference>